<organism evidence="2">
    <name type="scientific">Iconisemion striatum</name>
    <dbReference type="NCBI Taxonomy" id="60296"/>
    <lineage>
        <taxon>Eukaryota</taxon>
        <taxon>Metazoa</taxon>
        <taxon>Chordata</taxon>
        <taxon>Craniata</taxon>
        <taxon>Vertebrata</taxon>
        <taxon>Euteleostomi</taxon>
        <taxon>Actinopterygii</taxon>
        <taxon>Neopterygii</taxon>
        <taxon>Teleostei</taxon>
        <taxon>Neoteleostei</taxon>
        <taxon>Acanthomorphata</taxon>
        <taxon>Ovalentaria</taxon>
        <taxon>Atherinomorphae</taxon>
        <taxon>Cyprinodontiformes</taxon>
        <taxon>Nothobranchiidae</taxon>
        <taxon>Iconisemion</taxon>
    </lineage>
</organism>
<gene>
    <name evidence="2" type="primary">Nfu_g_1_021663</name>
</gene>
<accession>A0A1A7XNF4</accession>
<dbReference type="EMBL" id="HADW01018222">
    <property type="protein sequence ID" value="SBP19622.1"/>
    <property type="molecule type" value="Transcribed_RNA"/>
</dbReference>
<feature type="compositionally biased region" description="Basic and acidic residues" evidence="1">
    <location>
        <begin position="1"/>
        <end position="10"/>
    </location>
</feature>
<sequence length="44" mass="4782">WAGIMKRAESKTTPAAPDGLQQQQVSSHRITRTGLGETGRTFLV</sequence>
<name>A0A1A7XNF4_9TELE</name>
<evidence type="ECO:0000256" key="1">
    <source>
        <dbReference type="SAM" id="MobiDB-lite"/>
    </source>
</evidence>
<feature type="region of interest" description="Disordered" evidence="1">
    <location>
        <begin position="1"/>
        <end position="44"/>
    </location>
</feature>
<feature type="non-terminal residue" evidence="2">
    <location>
        <position position="44"/>
    </location>
</feature>
<dbReference type="AlphaFoldDB" id="A0A1A7XNF4"/>
<reference evidence="2" key="2">
    <citation type="submission" date="2016-06" db="EMBL/GenBank/DDBJ databases">
        <title>The genome of a short-lived fish provides insights into sex chromosome evolution and the genetic control of aging.</title>
        <authorList>
            <person name="Reichwald K."/>
            <person name="Felder M."/>
            <person name="Petzold A."/>
            <person name="Koch P."/>
            <person name="Groth M."/>
            <person name="Platzer M."/>
        </authorList>
    </citation>
    <scope>NUCLEOTIDE SEQUENCE</scope>
    <source>
        <tissue evidence="2">Brain</tissue>
    </source>
</reference>
<evidence type="ECO:0000313" key="2">
    <source>
        <dbReference type="EMBL" id="SBP19622.1"/>
    </source>
</evidence>
<reference evidence="2" key="1">
    <citation type="submission" date="2016-05" db="EMBL/GenBank/DDBJ databases">
        <authorList>
            <person name="Lavstsen T."/>
            <person name="Jespersen J.S."/>
        </authorList>
    </citation>
    <scope>NUCLEOTIDE SEQUENCE</scope>
    <source>
        <tissue evidence="2">Brain</tissue>
    </source>
</reference>
<proteinExistence type="predicted"/>
<feature type="non-terminal residue" evidence="2">
    <location>
        <position position="1"/>
    </location>
</feature>
<protein>
    <submittedName>
        <fullName evidence="2">Uncharacterized protein</fullName>
    </submittedName>
</protein>